<dbReference type="GO" id="GO:0042602">
    <property type="term" value="F:riboflavin reductase (NADPH) activity"/>
    <property type="evidence" value="ECO:0007669"/>
    <property type="project" value="TreeGrafter"/>
</dbReference>
<dbReference type="Pfam" id="PF01613">
    <property type="entry name" value="Flavin_Reduct"/>
    <property type="match status" value="1"/>
</dbReference>
<dbReference type="RefSeq" id="WP_203982808.1">
    <property type="nucleotide sequence ID" value="NZ_BOOU01000014.1"/>
</dbReference>
<dbReference type="InterPro" id="IPR012349">
    <property type="entry name" value="Split_barrel_FMN-bd"/>
</dbReference>
<dbReference type="AlphaFoldDB" id="A0A919V3C8"/>
<dbReference type="InterPro" id="IPR050268">
    <property type="entry name" value="NADH-dep_flavin_reductase"/>
</dbReference>
<accession>A0A919V3C8</accession>
<dbReference type="SUPFAM" id="SSF50475">
    <property type="entry name" value="FMN-binding split barrel"/>
    <property type="match status" value="1"/>
</dbReference>
<dbReference type="GO" id="GO:0010181">
    <property type="term" value="F:FMN binding"/>
    <property type="evidence" value="ECO:0007669"/>
    <property type="project" value="InterPro"/>
</dbReference>
<reference evidence="3" key="1">
    <citation type="submission" date="2021-01" db="EMBL/GenBank/DDBJ databases">
        <title>Whole genome shotgun sequence of Sphaerisporangium rufum NBRC 109079.</title>
        <authorList>
            <person name="Komaki H."/>
            <person name="Tamura T."/>
        </authorList>
    </citation>
    <scope>NUCLEOTIDE SEQUENCE</scope>
    <source>
        <strain evidence="3">NBRC 109079</strain>
    </source>
</reference>
<dbReference type="Proteomes" id="UP000655287">
    <property type="component" value="Unassembled WGS sequence"/>
</dbReference>
<name>A0A919V3C8_9ACTN</name>
<evidence type="ECO:0000313" key="4">
    <source>
        <dbReference type="Proteomes" id="UP000655287"/>
    </source>
</evidence>
<dbReference type="PANTHER" id="PTHR30466">
    <property type="entry name" value="FLAVIN REDUCTASE"/>
    <property type="match status" value="1"/>
</dbReference>
<sequence length="179" mass="18522">MTGVAAGPAAADITRRALRQVTGGVSVLTVDRDGLRHGTTVSALVTISRQPLILGACLRPSSKFAALVPAGGLFSVNVLATGQEVLARRFADPARRVGDEQFAGLSWTADETTGAPLIGGCLAHLACRVTERQRIGDHELLLAEVVGGTPGTGLPLVSFAGRLHHGVPHHNDPTLSEVS</sequence>
<proteinExistence type="predicted"/>
<evidence type="ECO:0000313" key="3">
    <source>
        <dbReference type="EMBL" id="GII76170.1"/>
    </source>
</evidence>
<protein>
    <submittedName>
        <fullName evidence="3">Flavin reductase</fullName>
    </submittedName>
</protein>
<dbReference type="SMART" id="SM00903">
    <property type="entry name" value="Flavin_Reduct"/>
    <property type="match status" value="1"/>
</dbReference>
<keyword evidence="1" id="KW-0560">Oxidoreductase</keyword>
<keyword evidence="4" id="KW-1185">Reference proteome</keyword>
<comment type="caution">
    <text evidence="3">The sequence shown here is derived from an EMBL/GenBank/DDBJ whole genome shotgun (WGS) entry which is preliminary data.</text>
</comment>
<evidence type="ECO:0000259" key="2">
    <source>
        <dbReference type="SMART" id="SM00903"/>
    </source>
</evidence>
<dbReference type="EMBL" id="BOOU01000014">
    <property type="protein sequence ID" value="GII76170.1"/>
    <property type="molecule type" value="Genomic_DNA"/>
</dbReference>
<evidence type="ECO:0000256" key="1">
    <source>
        <dbReference type="ARBA" id="ARBA00023002"/>
    </source>
</evidence>
<organism evidence="3 4">
    <name type="scientific">Sphaerisporangium rufum</name>
    <dbReference type="NCBI Taxonomy" id="1381558"/>
    <lineage>
        <taxon>Bacteria</taxon>
        <taxon>Bacillati</taxon>
        <taxon>Actinomycetota</taxon>
        <taxon>Actinomycetes</taxon>
        <taxon>Streptosporangiales</taxon>
        <taxon>Streptosporangiaceae</taxon>
        <taxon>Sphaerisporangium</taxon>
    </lineage>
</organism>
<gene>
    <name evidence="3" type="ORF">Sru01_11520</name>
</gene>
<dbReference type="InterPro" id="IPR002563">
    <property type="entry name" value="Flavin_Rdtase-like_dom"/>
</dbReference>
<feature type="domain" description="Flavin reductase like" evidence="2">
    <location>
        <begin position="18"/>
        <end position="165"/>
    </location>
</feature>
<dbReference type="Gene3D" id="2.30.110.10">
    <property type="entry name" value="Electron Transport, Fmn-binding Protein, Chain A"/>
    <property type="match status" value="1"/>
</dbReference>
<dbReference type="PANTHER" id="PTHR30466:SF1">
    <property type="entry name" value="FMN REDUCTASE (NADH) RUTF"/>
    <property type="match status" value="1"/>
</dbReference>